<dbReference type="Proteomes" id="UP000026962">
    <property type="component" value="Chromosome 5"/>
</dbReference>
<organism evidence="2">
    <name type="scientific">Oryza punctata</name>
    <name type="common">Red rice</name>
    <dbReference type="NCBI Taxonomy" id="4537"/>
    <lineage>
        <taxon>Eukaryota</taxon>
        <taxon>Viridiplantae</taxon>
        <taxon>Streptophyta</taxon>
        <taxon>Embryophyta</taxon>
        <taxon>Tracheophyta</taxon>
        <taxon>Spermatophyta</taxon>
        <taxon>Magnoliopsida</taxon>
        <taxon>Liliopsida</taxon>
        <taxon>Poales</taxon>
        <taxon>Poaceae</taxon>
        <taxon>BOP clade</taxon>
        <taxon>Oryzoideae</taxon>
        <taxon>Oryzeae</taxon>
        <taxon>Oryzinae</taxon>
        <taxon>Oryza</taxon>
    </lineage>
</organism>
<evidence type="ECO:0000313" key="2">
    <source>
        <dbReference type="EnsemblPlants" id="OPUNC05G12580.1"/>
    </source>
</evidence>
<name>A0A0E0L1W3_ORYPU</name>
<evidence type="ECO:0000256" key="1">
    <source>
        <dbReference type="SAM" id="MobiDB-lite"/>
    </source>
</evidence>
<reference evidence="2" key="2">
    <citation type="submission" date="2018-05" db="EMBL/GenBank/DDBJ databases">
        <title>OpunRS2 (Oryza punctata Reference Sequence Version 2).</title>
        <authorList>
            <person name="Zhang J."/>
            <person name="Kudrna D."/>
            <person name="Lee S."/>
            <person name="Talag J."/>
            <person name="Welchert J."/>
            <person name="Wing R.A."/>
        </authorList>
    </citation>
    <scope>NUCLEOTIDE SEQUENCE [LARGE SCALE GENOMIC DNA]</scope>
</reference>
<reference evidence="2" key="1">
    <citation type="submission" date="2015-04" db="UniProtKB">
        <authorList>
            <consortium name="EnsemblPlants"/>
        </authorList>
    </citation>
    <scope>IDENTIFICATION</scope>
</reference>
<keyword evidence="3" id="KW-1185">Reference proteome</keyword>
<dbReference type="EnsemblPlants" id="OPUNC05G12580.1">
    <property type="protein sequence ID" value="OPUNC05G12580.1"/>
    <property type="gene ID" value="OPUNC05G12580"/>
</dbReference>
<dbReference type="AlphaFoldDB" id="A0A0E0L1W3"/>
<proteinExistence type="predicted"/>
<dbReference type="HOGENOM" id="CLU_2053491_0_0_1"/>
<sequence>MATEILRSERLILGGRRGSTATGVTDGGEGHDLGGIIGAHGPDEQEEAPVVRSSLAAKAAVGNQPNPFALGGPTKYPADDRERNLLLIKFLRSTAATVSCHLQVNDGLSWIADLASPNSN</sequence>
<protein>
    <submittedName>
        <fullName evidence="2">Uncharacterized protein</fullName>
    </submittedName>
</protein>
<accession>A0A0E0L1W3</accession>
<dbReference type="Gramene" id="OPUNC05G12580.1">
    <property type="protein sequence ID" value="OPUNC05G12580.1"/>
    <property type="gene ID" value="OPUNC05G12580"/>
</dbReference>
<evidence type="ECO:0000313" key="3">
    <source>
        <dbReference type="Proteomes" id="UP000026962"/>
    </source>
</evidence>
<feature type="region of interest" description="Disordered" evidence="1">
    <location>
        <begin position="17"/>
        <end position="44"/>
    </location>
</feature>